<accession>A0ACC6TQ41</accession>
<dbReference type="Proteomes" id="UP000053480">
    <property type="component" value="Unassembled WGS sequence"/>
</dbReference>
<comment type="caution">
    <text evidence="1">The sequence shown here is derived from an EMBL/GenBank/DDBJ whole genome shotgun (WGS) entry which is preliminary data.</text>
</comment>
<sequence length="211" mass="23480">MLGKNFQKYWAGSEEKDIWGGVKGVFRGRQPLKYRLVQAHYQLRSMISRLDAYIGRMQERDKILFERVVEAQMTKDTARAAMYANEVAEIRKISKQLLMTQIALEQVELRLETVSEIGDVFVNLVPVVGVINELRGALKGVMPELSVELGALGEGLQEVVVEAGDFAGAYSYSSAPTAEARKILEEASAIAEQKMKEKFPDLPAATLTQKA</sequence>
<name>A0ACC6TQ41_9CREN</name>
<organism evidence="1 2">
    <name type="scientific">Candidatus Aramenus sulfurataquae</name>
    <dbReference type="NCBI Taxonomy" id="1326980"/>
    <lineage>
        <taxon>Archaea</taxon>
        <taxon>Thermoproteota</taxon>
        <taxon>Thermoprotei</taxon>
        <taxon>Sulfolobales</taxon>
        <taxon>Sulfolobaceae</taxon>
        <taxon>Candidatus Aramenus</taxon>
    </lineage>
</organism>
<dbReference type="EMBL" id="JZWS03000009">
    <property type="protein sequence ID" value="MEW9491914.1"/>
    <property type="molecule type" value="Genomic_DNA"/>
</dbReference>
<evidence type="ECO:0000313" key="2">
    <source>
        <dbReference type="Proteomes" id="UP000053480"/>
    </source>
</evidence>
<gene>
    <name evidence="1" type="primary">cdvB1/B2</name>
    <name evidence="1" type="ORF">TQ35_0006920</name>
</gene>
<keyword evidence="1" id="KW-0132">Cell division</keyword>
<evidence type="ECO:0000313" key="1">
    <source>
        <dbReference type="EMBL" id="MEW9491914.1"/>
    </source>
</evidence>
<keyword evidence="1" id="KW-0131">Cell cycle</keyword>
<reference evidence="1" key="1">
    <citation type="submission" date="2024-07" db="EMBL/GenBank/DDBJ databases">
        <title>Metagenome and Metagenome-Assembled Genomes of Archaea from a hot spring from the geothermal field of Los Azufres, Mexico.</title>
        <authorList>
            <person name="Marin-Paredes R."/>
            <person name="Martinez-Romero E."/>
            <person name="Servin-Garciduenas L.E."/>
        </authorList>
    </citation>
    <scope>NUCLEOTIDE SEQUENCE</scope>
    <source>
        <strain evidence="1">AZ1-454</strain>
    </source>
</reference>
<proteinExistence type="predicted"/>
<protein>
    <submittedName>
        <fullName evidence="1">Cell division protein CdvB1/B2</fullName>
    </submittedName>
</protein>